<dbReference type="EMBL" id="CAEY01001360">
    <property type="status" value="NOT_ANNOTATED_CDS"/>
    <property type="molecule type" value="Genomic_DNA"/>
</dbReference>
<proteinExistence type="predicted"/>
<keyword evidence="2" id="KW-1185">Reference proteome</keyword>
<dbReference type="EnsemblMetazoa" id="tetur04g04240.1">
    <property type="protein sequence ID" value="tetur04g04240.1"/>
    <property type="gene ID" value="tetur04g04240"/>
</dbReference>
<dbReference type="Proteomes" id="UP000015104">
    <property type="component" value="Unassembled WGS sequence"/>
</dbReference>
<organism evidence="1 2">
    <name type="scientific">Tetranychus urticae</name>
    <name type="common">Two-spotted spider mite</name>
    <dbReference type="NCBI Taxonomy" id="32264"/>
    <lineage>
        <taxon>Eukaryota</taxon>
        <taxon>Metazoa</taxon>
        <taxon>Ecdysozoa</taxon>
        <taxon>Arthropoda</taxon>
        <taxon>Chelicerata</taxon>
        <taxon>Arachnida</taxon>
        <taxon>Acari</taxon>
        <taxon>Acariformes</taxon>
        <taxon>Trombidiformes</taxon>
        <taxon>Prostigmata</taxon>
        <taxon>Eleutherengona</taxon>
        <taxon>Raphignathae</taxon>
        <taxon>Tetranychoidea</taxon>
        <taxon>Tetranychidae</taxon>
        <taxon>Tetranychus</taxon>
    </lineage>
</organism>
<dbReference type="AlphaFoldDB" id="T1K295"/>
<evidence type="ECO:0000313" key="2">
    <source>
        <dbReference type="Proteomes" id="UP000015104"/>
    </source>
</evidence>
<reference evidence="1" key="2">
    <citation type="submission" date="2015-06" db="UniProtKB">
        <authorList>
            <consortium name="EnsemblMetazoa"/>
        </authorList>
    </citation>
    <scope>IDENTIFICATION</scope>
</reference>
<sequence>MALKDYQCNIHCNNTKYGLLDIVLTDFWIFLVQPNCSQG</sequence>
<dbReference type="HOGENOM" id="CLU_3320609_0_0_1"/>
<reference evidence="2" key="1">
    <citation type="submission" date="2011-08" db="EMBL/GenBank/DDBJ databases">
        <authorList>
            <person name="Rombauts S."/>
        </authorList>
    </citation>
    <scope>NUCLEOTIDE SEQUENCE</scope>
    <source>
        <strain evidence="2">London</strain>
    </source>
</reference>
<accession>T1K295</accession>
<evidence type="ECO:0000313" key="1">
    <source>
        <dbReference type="EnsemblMetazoa" id="tetur04g04240.1"/>
    </source>
</evidence>
<name>T1K295_TETUR</name>
<protein>
    <submittedName>
        <fullName evidence="1">Uncharacterized protein</fullName>
    </submittedName>
</protein>